<dbReference type="InterPro" id="IPR050250">
    <property type="entry name" value="Macrolide_Exporter_MacB"/>
</dbReference>
<feature type="transmembrane region" description="Helical" evidence="7">
    <location>
        <begin position="263"/>
        <end position="288"/>
    </location>
</feature>
<comment type="subcellular location">
    <subcellularLocation>
        <location evidence="1">Cell membrane</location>
        <topology evidence="1">Multi-pass membrane protein</topology>
    </subcellularLocation>
</comment>
<proteinExistence type="inferred from homology"/>
<dbReference type="RefSeq" id="WP_136531204.1">
    <property type="nucleotide sequence ID" value="NZ_STGX01000015.1"/>
</dbReference>
<feature type="domain" description="ABC3 transporter permease C-terminal" evidence="8">
    <location>
        <begin position="720"/>
        <end position="835"/>
    </location>
</feature>
<feature type="domain" description="ABC3 transporter permease C-terminal" evidence="8">
    <location>
        <begin position="268"/>
        <end position="387"/>
    </location>
</feature>
<feature type="transmembrane region" description="Helical" evidence="7">
    <location>
        <begin position="762"/>
        <end position="790"/>
    </location>
</feature>
<dbReference type="GO" id="GO:0005886">
    <property type="term" value="C:plasma membrane"/>
    <property type="evidence" value="ECO:0007669"/>
    <property type="project" value="UniProtKB-SubCell"/>
</dbReference>
<keyword evidence="2" id="KW-1003">Cell membrane</keyword>
<evidence type="ECO:0000256" key="4">
    <source>
        <dbReference type="ARBA" id="ARBA00022989"/>
    </source>
</evidence>
<feature type="transmembrane region" description="Helical" evidence="7">
    <location>
        <begin position="359"/>
        <end position="380"/>
    </location>
</feature>
<dbReference type="InterPro" id="IPR003838">
    <property type="entry name" value="ABC3_permease_C"/>
</dbReference>
<dbReference type="Pfam" id="PF02687">
    <property type="entry name" value="FtsX"/>
    <property type="match status" value="2"/>
</dbReference>
<dbReference type="EMBL" id="STGX01000015">
    <property type="protein sequence ID" value="THV26125.1"/>
    <property type="molecule type" value="Genomic_DNA"/>
</dbReference>
<keyword evidence="11" id="KW-1185">Reference proteome</keyword>
<accession>A0A4S8P943</accession>
<dbReference type="PANTHER" id="PTHR30572:SF4">
    <property type="entry name" value="ABC TRANSPORTER PERMEASE YTRF"/>
    <property type="match status" value="1"/>
</dbReference>
<dbReference type="OrthoDB" id="9780560at2"/>
<keyword evidence="4 7" id="KW-1133">Transmembrane helix</keyword>
<dbReference type="InterPro" id="IPR025857">
    <property type="entry name" value="MacB_PCD"/>
</dbReference>
<feature type="transmembrane region" description="Helical" evidence="7">
    <location>
        <begin position="401"/>
        <end position="423"/>
    </location>
</feature>
<name>A0A4S8P943_9ACTN</name>
<feature type="transmembrane region" description="Helical" evidence="7">
    <location>
        <begin position="308"/>
        <end position="339"/>
    </location>
</feature>
<feature type="transmembrane region" description="Helical" evidence="7">
    <location>
        <begin position="435"/>
        <end position="464"/>
    </location>
</feature>
<comment type="caution">
    <text evidence="10">The sequence shown here is derived from an EMBL/GenBank/DDBJ whole genome shotgun (WGS) entry which is preliminary data.</text>
</comment>
<feature type="domain" description="MacB-like periplasmic core" evidence="9">
    <location>
        <begin position="485"/>
        <end position="686"/>
    </location>
</feature>
<feature type="transmembrane region" description="Helical" evidence="7">
    <location>
        <begin position="802"/>
        <end position="825"/>
    </location>
</feature>
<dbReference type="Proteomes" id="UP000305792">
    <property type="component" value="Unassembled WGS sequence"/>
</dbReference>
<evidence type="ECO:0000256" key="1">
    <source>
        <dbReference type="ARBA" id="ARBA00004651"/>
    </source>
</evidence>
<evidence type="ECO:0000256" key="7">
    <source>
        <dbReference type="SAM" id="Phobius"/>
    </source>
</evidence>
<evidence type="ECO:0000256" key="6">
    <source>
        <dbReference type="ARBA" id="ARBA00038076"/>
    </source>
</evidence>
<feature type="transmembrane region" description="Helical" evidence="7">
    <location>
        <begin position="485"/>
        <end position="506"/>
    </location>
</feature>
<evidence type="ECO:0000256" key="2">
    <source>
        <dbReference type="ARBA" id="ARBA00022475"/>
    </source>
</evidence>
<evidence type="ECO:0000256" key="5">
    <source>
        <dbReference type="ARBA" id="ARBA00023136"/>
    </source>
</evidence>
<dbReference type="PANTHER" id="PTHR30572">
    <property type="entry name" value="MEMBRANE COMPONENT OF TRANSPORTER-RELATED"/>
    <property type="match status" value="1"/>
</dbReference>
<evidence type="ECO:0000256" key="3">
    <source>
        <dbReference type="ARBA" id="ARBA00022692"/>
    </source>
</evidence>
<organism evidence="10 11">
    <name type="scientific">Glycomyces paridis</name>
    <dbReference type="NCBI Taxonomy" id="2126555"/>
    <lineage>
        <taxon>Bacteria</taxon>
        <taxon>Bacillati</taxon>
        <taxon>Actinomycetota</taxon>
        <taxon>Actinomycetes</taxon>
        <taxon>Glycomycetales</taxon>
        <taxon>Glycomycetaceae</taxon>
        <taxon>Glycomyces</taxon>
    </lineage>
</organism>
<evidence type="ECO:0000313" key="10">
    <source>
        <dbReference type="EMBL" id="THV26125.1"/>
    </source>
</evidence>
<evidence type="ECO:0000313" key="11">
    <source>
        <dbReference type="Proteomes" id="UP000305792"/>
    </source>
</evidence>
<reference evidence="10 11" key="1">
    <citation type="journal article" date="2018" name="Int. J. Syst. Evol. Microbiol.">
        <title>Glycomyces paridis sp. nov., isolated from the medicinal plant Paris polyphylla.</title>
        <authorList>
            <person name="Fang X.M."/>
            <person name="Bai J.L."/>
            <person name="Su J."/>
            <person name="Zhao L.L."/>
            <person name="Liu H.Y."/>
            <person name="Ma B.P."/>
            <person name="Zhang Y.Q."/>
            <person name="Yu L.Y."/>
        </authorList>
    </citation>
    <scope>NUCLEOTIDE SEQUENCE [LARGE SCALE GENOMIC DNA]</scope>
    <source>
        <strain evidence="10 11">CPCC 204357</strain>
    </source>
</reference>
<feature type="transmembrane region" description="Helical" evidence="7">
    <location>
        <begin position="719"/>
        <end position="741"/>
    </location>
</feature>
<keyword evidence="5 7" id="KW-0472">Membrane</keyword>
<sequence>MLRATFKGMASRKARLVLTSLAVVLGTMFVAAAMILTATMEKSVTGVIADAFTGVDAVVTSAEDPAAAQGNTPAATLIPAAVLDTVRGVDGVEAADGDVSGQVNAIGDDGKLVGAFAPTIGFNWNDQSTGYNEIREGRGPEAENEVIVSGQFVTDSGLGLGDTVTAYSYSADRADYEIVGVFGLGGDRDSLAGETQMGFTTTEAQRLLTEGENAYMTIYVEGDDVSTDAIADAVGADYRVQTGDEASEEAAEGFAVVADVMGYIFLGFGLVAVFVSVFLIINTFTIIVAQRQRELALLRAIGAARGQVVASVLAEAAVIGVLASILGLGLGVLLGWGLASLVSSTAMGGLPVQLQVPATALWALAVGIGVTVLSALVPAVKASGVPPVAAMREAVNPPKPLRGITIAGATVTAVGAVLVALGLTDNLGGLGLTGFLAGVGIAFVGITLLTPILSKPLVGLLGAVMSWSFSGRLGKLNAGRNPRRTAITASALMIAVALVTGIATLVSSFKATTEELTDQNLNSDLIVMGQQGANIPTFAPETLAEIKALPDVAAVGDLYGEFFGAEVDGRPTALFASEDLPTSLDIYSGTVAEGSVADLPDDGLVVNESAAADRDLALGDTVPVTFADGETAELRIAAILDDSLLTDGWWVAPAQIEHFTVPKPMQAYIQVADGADVGAVEDQVDDILADEPEVSVANNADFVDQQTSQLDTLLASVQVLLALAIIIAIIGVVNTLVLSVLERTRELGLLRAIGMTRGQARRMITVESVIICLFGAVLGIAVGIGLGWTVQQALEEEGLTSFALPWGLIVGYLVAAVAVGLLAAIAPAARAAKLNVLNAIAYE</sequence>
<dbReference type="Pfam" id="PF12704">
    <property type="entry name" value="MacB_PCD"/>
    <property type="match status" value="2"/>
</dbReference>
<keyword evidence="3 7" id="KW-0812">Transmembrane</keyword>
<dbReference type="AlphaFoldDB" id="A0A4S8P943"/>
<evidence type="ECO:0000259" key="9">
    <source>
        <dbReference type="Pfam" id="PF12704"/>
    </source>
</evidence>
<comment type="similarity">
    <text evidence="6">Belongs to the ABC-4 integral membrane protein family.</text>
</comment>
<dbReference type="GO" id="GO:0022857">
    <property type="term" value="F:transmembrane transporter activity"/>
    <property type="evidence" value="ECO:0007669"/>
    <property type="project" value="TreeGrafter"/>
</dbReference>
<protein>
    <submittedName>
        <fullName evidence="10">ABC transporter permease</fullName>
    </submittedName>
</protein>
<gene>
    <name evidence="10" type="ORF">E9998_18615</name>
</gene>
<feature type="domain" description="MacB-like periplasmic core" evidence="9">
    <location>
        <begin position="17"/>
        <end position="234"/>
    </location>
</feature>
<evidence type="ECO:0000259" key="8">
    <source>
        <dbReference type="Pfam" id="PF02687"/>
    </source>
</evidence>